<organism evidence="11 12">
    <name type="scientific">Rodentibacter myodis</name>
    <dbReference type="NCBI Taxonomy" id="1907939"/>
    <lineage>
        <taxon>Bacteria</taxon>
        <taxon>Pseudomonadati</taxon>
        <taxon>Pseudomonadota</taxon>
        <taxon>Gammaproteobacteria</taxon>
        <taxon>Pasteurellales</taxon>
        <taxon>Pasteurellaceae</taxon>
        <taxon>Rodentibacter</taxon>
    </lineage>
</organism>
<gene>
    <name evidence="9" type="primary">argB</name>
    <name evidence="11" type="ORF">BKL49_11640</name>
</gene>
<dbReference type="Proteomes" id="UP000188602">
    <property type="component" value="Unassembled WGS sequence"/>
</dbReference>
<keyword evidence="4 9" id="KW-0808">Transferase</keyword>
<evidence type="ECO:0000256" key="6">
    <source>
        <dbReference type="ARBA" id="ARBA00022777"/>
    </source>
</evidence>
<dbReference type="PANTHER" id="PTHR23342:SF0">
    <property type="entry name" value="N-ACETYLGLUTAMATE SYNTHASE, MITOCHONDRIAL"/>
    <property type="match status" value="1"/>
</dbReference>
<dbReference type="EC" id="2.7.2.8" evidence="9"/>
<dbReference type="SUPFAM" id="SSF53633">
    <property type="entry name" value="Carbamate kinase-like"/>
    <property type="match status" value="1"/>
</dbReference>
<dbReference type="NCBIfam" id="TIGR00761">
    <property type="entry name" value="argB"/>
    <property type="match status" value="1"/>
</dbReference>
<dbReference type="AlphaFoldDB" id="A0A1V3JF40"/>
<keyword evidence="7 9" id="KW-0067">ATP-binding</keyword>
<name>A0A1V3JF40_9PAST</name>
<accession>A0A1V3JF40</accession>
<evidence type="ECO:0000313" key="12">
    <source>
        <dbReference type="Proteomes" id="UP000188602"/>
    </source>
</evidence>
<keyword evidence="5 9" id="KW-0547">Nucleotide-binding</keyword>
<dbReference type="HAMAP" id="MF_00082">
    <property type="entry name" value="ArgB"/>
    <property type="match status" value="1"/>
</dbReference>
<protein>
    <recommendedName>
        <fullName evidence="9">Acetylglutamate kinase</fullName>
        <ecNumber evidence="9">2.7.2.8</ecNumber>
    </recommendedName>
    <alternativeName>
        <fullName evidence="9">N-acetyl-L-glutamate 5-phosphotransferase</fullName>
    </alternativeName>
    <alternativeName>
        <fullName evidence="9">NAG kinase</fullName>
        <shortName evidence="9">NAGK</shortName>
    </alternativeName>
</protein>
<evidence type="ECO:0000259" key="10">
    <source>
        <dbReference type="Pfam" id="PF00696"/>
    </source>
</evidence>
<comment type="subcellular location">
    <subcellularLocation>
        <location evidence="9">Cytoplasm</location>
    </subcellularLocation>
</comment>
<comment type="caution">
    <text evidence="11">The sequence shown here is derived from an EMBL/GenBank/DDBJ whole genome shotgun (WGS) entry which is preliminary data.</text>
</comment>
<comment type="function">
    <text evidence="9">Catalyzes the ATP-dependent phosphorylation of N-acetyl-L-glutamate.</text>
</comment>
<evidence type="ECO:0000256" key="2">
    <source>
        <dbReference type="ARBA" id="ARBA00022571"/>
    </source>
</evidence>
<dbReference type="InterPro" id="IPR036393">
    <property type="entry name" value="AceGlu_kinase-like_sf"/>
</dbReference>
<keyword evidence="12" id="KW-1185">Reference proteome</keyword>
<dbReference type="GO" id="GO:0005737">
    <property type="term" value="C:cytoplasm"/>
    <property type="evidence" value="ECO:0007669"/>
    <property type="project" value="UniProtKB-SubCell"/>
</dbReference>
<dbReference type="InterPro" id="IPR001048">
    <property type="entry name" value="Asp/Glu/Uridylate_kinase"/>
</dbReference>
<dbReference type="PIRSF" id="PIRSF000728">
    <property type="entry name" value="NAGK"/>
    <property type="match status" value="1"/>
</dbReference>
<dbReference type="EMBL" id="MLHQ01000040">
    <property type="protein sequence ID" value="OOF55421.1"/>
    <property type="molecule type" value="Genomic_DNA"/>
</dbReference>
<proteinExistence type="inferred from homology"/>
<reference evidence="11 12" key="1">
    <citation type="submission" date="2016-10" db="EMBL/GenBank/DDBJ databases">
        <title>Rodentibacter gen. nov. and new species.</title>
        <authorList>
            <person name="Christensen H."/>
        </authorList>
    </citation>
    <scope>NUCLEOTIDE SEQUENCE [LARGE SCALE GENOMIC DNA]</scope>
    <source>
        <strain evidence="11 12">Ac151</strain>
    </source>
</reference>
<keyword evidence="6 9" id="KW-0418">Kinase</keyword>
<dbReference type="PANTHER" id="PTHR23342">
    <property type="entry name" value="N-ACETYLGLUTAMATE SYNTHASE"/>
    <property type="match status" value="1"/>
</dbReference>
<keyword evidence="2 9" id="KW-0055">Arginine biosynthesis</keyword>
<feature type="domain" description="Aspartate/glutamate/uridylate kinase" evidence="10">
    <location>
        <begin position="3"/>
        <end position="229"/>
    </location>
</feature>
<feature type="site" description="Transition state stabilizer" evidence="9">
    <location>
        <position position="8"/>
    </location>
</feature>
<comment type="pathway">
    <text evidence="1 9">Amino-acid biosynthesis; L-arginine biosynthesis; N(2)-acetyl-L-ornithine from L-glutamate: step 2/4.</text>
</comment>
<keyword evidence="3 9" id="KW-0028">Amino-acid biosynthesis</keyword>
<comment type="similarity">
    <text evidence="9">Belongs to the acetylglutamate kinase family. ArgB subfamily.</text>
</comment>
<evidence type="ECO:0000256" key="5">
    <source>
        <dbReference type="ARBA" id="ARBA00022741"/>
    </source>
</evidence>
<dbReference type="STRING" id="1907939.BKL49_11640"/>
<dbReference type="GO" id="GO:0042450">
    <property type="term" value="P:L-arginine biosynthetic process via ornithine"/>
    <property type="evidence" value="ECO:0007669"/>
    <property type="project" value="UniProtKB-UniRule"/>
</dbReference>
<dbReference type="Gene3D" id="3.40.1160.10">
    <property type="entry name" value="Acetylglutamate kinase-like"/>
    <property type="match status" value="1"/>
</dbReference>
<evidence type="ECO:0000256" key="9">
    <source>
        <dbReference type="HAMAP-Rule" id="MF_00082"/>
    </source>
</evidence>
<dbReference type="UniPathway" id="UPA00068">
    <property type="reaction ID" value="UER00107"/>
</dbReference>
<evidence type="ECO:0000256" key="4">
    <source>
        <dbReference type="ARBA" id="ARBA00022679"/>
    </source>
</evidence>
<evidence type="ECO:0000256" key="1">
    <source>
        <dbReference type="ARBA" id="ARBA00004828"/>
    </source>
</evidence>
<evidence type="ECO:0000256" key="8">
    <source>
        <dbReference type="ARBA" id="ARBA00048141"/>
    </source>
</evidence>
<dbReference type="GO" id="GO:0003991">
    <property type="term" value="F:acetylglutamate kinase activity"/>
    <property type="evidence" value="ECO:0007669"/>
    <property type="project" value="UniProtKB-UniRule"/>
</dbReference>
<feature type="site" description="Transition state stabilizer" evidence="9">
    <location>
        <position position="214"/>
    </location>
</feature>
<evidence type="ECO:0000256" key="7">
    <source>
        <dbReference type="ARBA" id="ARBA00022840"/>
    </source>
</evidence>
<dbReference type="CDD" id="cd04238">
    <property type="entry name" value="AAK_NAGK-like"/>
    <property type="match status" value="1"/>
</dbReference>
<comment type="catalytic activity">
    <reaction evidence="8 9">
        <text>N-acetyl-L-glutamate + ATP = N-acetyl-L-glutamyl 5-phosphate + ADP</text>
        <dbReference type="Rhea" id="RHEA:14629"/>
        <dbReference type="ChEBI" id="CHEBI:30616"/>
        <dbReference type="ChEBI" id="CHEBI:44337"/>
        <dbReference type="ChEBI" id="CHEBI:57936"/>
        <dbReference type="ChEBI" id="CHEBI:456216"/>
        <dbReference type="EC" id="2.7.2.8"/>
    </reaction>
</comment>
<dbReference type="GO" id="GO:0005524">
    <property type="term" value="F:ATP binding"/>
    <property type="evidence" value="ECO:0007669"/>
    <property type="project" value="UniProtKB-UniRule"/>
</dbReference>
<dbReference type="RefSeq" id="WP_077425699.1">
    <property type="nucleotide sequence ID" value="NZ_MLHQ01000040.1"/>
</dbReference>
<keyword evidence="9" id="KW-0963">Cytoplasm</keyword>
<feature type="binding site" evidence="9">
    <location>
        <begin position="41"/>
        <end position="42"/>
    </location>
    <ligand>
        <name>substrate</name>
    </ligand>
</feature>
<sequence length="246" mass="26350">MNNLIVIKIGGNAMAELTPAFFQQIKQWRSVGKAILLVHGGGNKISAYCEKLQLPVVKKAGIRVTDEATLEVTKMVLLGLVQPQILQRLNHYHLGAIGLNAATNALILGEAIDRAQLGAVGKITQIKTALFERWLADHVGVIAPLAVDNQGEWLNINGDNAAAELATLLQAEALYLVTDVPGVLRERQIIPTMTGTQARQLQGEGIIGEGMQPKIKAAFFALEGGVPCVQICSNTLSGGTIFLKEE</sequence>
<evidence type="ECO:0000256" key="3">
    <source>
        <dbReference type="ARBA" id="ARBA00022605"/>
    </source>
</evidence>
<dbReference type="OrthoDB" id="9803155at2"/>
<feature type="binding site" evidence="9">
    <location>
        <position position="155"/>
    </location>
    <ligand>
        <name>substrate</name>
    </ligand>
</feature>
<dbReference type="Pfam" id="PF00696">
    <property type="entry name" value="AA_kinase"/>
    <property type="match status" value="1"/>
</dbReference>
<feature type="binding site" evidence="9">
    <location>
        <position position="63"/>
    </location>
    <ligand>
        <name>substrate</name>
    </ligand>
</feature>
<dbReference type="InterPro" id="IPR004662">
    <property type="entry name" value="AcgluKinase_fam"/>
</dbReference>
<dbReference type="InterPro" id="IPR037528">
    <property type="entry name" value="ArgB"/>
</dbReference>
<evidence type="ECO:0000313" key="11">
    <source>
        <dbReference type="EMBL" id="OOF55421.1"/>
    </source>
</evidence>